<dbReference type="PANTHER" id="PTHR37293">
    <property type="entry name" value="PHAGE REPLICATION PROTEIN-RELATED"/>
    <property type="match status" value="1"/>
</dbReference>
<dbReference type="InterPro" id="IPR053162">
    <property type="entry name" value="DnaD"/>
</dbReference>
<evidence type="ECO:0000259" key="2">
    <source>
        <dbReference type="Pfam" id="PF09681"/>
    </source>
</evidence>
<feature type="coiled-coil region" evidence="1">
    <location>
        <begin position="106"/>
        <end position="133"/>
    </location>
</feature>
<name>A0A8S5TQD6_9CAUD</name>
<dbReference type="InterPro" id="IPR010056">
    <property type="entry name" value="Phage_rep_org__N"/>
</dbReference>
<sequence length="273" mass="32040">MTKVSWIRLEIDMFDNKKIRHIRKLPEGNNIVLIWMMLLTMAGRCNSNGIIFLTENIPYTNKMLADELDFDESVIELALTILEKFGMITRDGTLLSIPGWEEHQNIDGLEKIREQTRKRVAEHRKRQKELSEEERMPEIPEQISCEKDLVKPGDVQKVVDEWNKLQQFGIQPIARMTARRTQMLKARIREYGMDKVMEALGNVRNSDFLMGKKTDFIINFEWFVKPNNFLKILENKYHNREDMRNGTDATQRNVEPLVPLGEWNGEESDTPFA</sequence>
<dbReference type="PANTHER" id="PTHR37293:SF7">
    <property type="entry name" value="HYPOTHETICAL PHAGE PROTEIN"/>
    <property type="match status" value="1"/>
</dbReference>
<proteinExistence type="predicted"/>
<accession>A0A8S5TQD6</accession>
<reference evidence="3" key="1">
    <citation type="journal article" date="2021" name="Proc. Natl. Acad. Sci. U.S.A.">
        <title>A Catalog of Tens of Thousands of Viruses from Human Metagenomes Reveals Hidden Associations with Chronic Diseases.</title>
        <authorList>
            <person name="Tisza M.J."/>
            <person name="Buck C.B."/>
        </authorList>
    </citation>
    <scope>NUCLEOTIDE SEQUENCE</scope>
    <source>
        <strain evidence="3">CtbbV81</strain>
    </source>
</reference>
<evidence type="ECO:0000313" key="3">
    <source>
        <dbReference type="EMBL" id="DAF65358.1"/>
    </source>
</evidence>
<dbReference type="EMBL" id="BK032878">
    <property type="protein sequence ID" value="DAF65358.1"/>
    <property type="molecule type" value="Genomic_DNA"/>
</dbReference>
<evidence type="ECO:0000256" key="1">
    <source>
        <dbReference type="SAM" id="Coils"/>
    </source>
</evidence>
<protein>
    <submittedName>
        <fullName evidence="3">Replisome organizer</fullName>
    </submittedName>
</protein>
<feature type="domain" description="Phage replisome organiser N-terminal" evidence="2">
    <location>
        <begin position="6"/>
        <end position="125"/>
    </location>
</feature>
<keyword evidence="1" id="KW-0175">Coiled coil</keyword>
<dbReference type="NCBIfam" id="TIGR01714">
    <property type="entry name" value="phage_rep_org_N"/>
    <property type="match status" value="1"/>
</dbReference>
<dbReference type="Pfam" id="PF09681">
    <property type="entry name" value="Phage_rep_org_N"/>
    <property type="match status" value="1"/>
</dbReference>
<organism evidence="3">
    <name type="scientific">Siphoviridae sp. ctbbV81</name>
    <dbReference type="NCBI Taxonomy" id="2827900"/>
    <lineage>
        <taxon>Viruses</taxon>
        <taxon>Duplodnaviria</taxon>
        <taxon>Heunggongvirae</taxon>
        <taxon>Uroviricota</taxon>
        <taxon>Caudoviricetes</taxon>
    </lineage>
</organism>